<sequence length="154" mass="16104">MEPHFLRFNGGNVGRRIDVRGAEGLRLMGAGSSTSPPTITRPKLLIANDDNGLTGYFAWATVGWHNTTTRRLEIHADVDSQLTGGRHPSVALAARGTVILEVRKEVGGTVQLGFFGNTPVARPAVTGSRGANAALASLLTAFADLGLITDGTGI</sequence>
<accession>A0A0F9CWY1</accession>
<comment type="caution">
    <text evidence="1">The sequence shown here is derived from an EMBL/GenBank/DDBJ whole genome shotgun (WGS) entry which is preliminary data.</text>
</comment>
<reference evidence="1" key="1">
    <citation type="journal article" date="2015" name="Nature">
        <title>Complex archaea that bridge the gap between prokaryotes and eukaryotes.</title>
        <authorList>
            <person name="Spang A."/>
            <person name="Saw J.H."/>
            <person name="Jorgensen S.L."/>
            <person name="Zaremba-Niedzwiedzka K."/>
            <person name="Martijn J."/>
            <person name="Lind A.E."/>
            <person name="van Eijk R."/>
            <person name="Schleper C."/>
            <person name="Guy L."/>
            <person name="Ettema T.J."/>
        </authorList>
    </citation>
    <scope>NUCLEOTIDE SEQUENCE</scope>
</reference>
<proteinExistence type="predicted"/>
<organism evidence="1">
    <name type="scientific">marine sediment metagenome</name>
    <dbReference type="NCBI Taxonomy" id="412755"/>
    <lineage>
        <taxon>unclassified sequences</taxon>
        <taxon>metagenomes</taxon>
        <taxon>ecological metagenomes</taxon>
    </lineage>
</organism>
<protein>
    <submittedName>
        <fullName evidence="1">Uncharacterized protein</fullName>
    </submittedName>
</protein>
<evidence type="ECO:0000313" key="1">
    <source>
        <dbReference type="EMBL" id="KKL53764.1"/>
    </source>
</evidence>
<dbReference type="AlphaFoldDB" id="A0A0F9CWY1"/>
<gene>
    <name evidence="1" type="ORF">LCGC14_2272170</name>
</gene>
<dbReference type="EMBL" id="LAZR01031436">
    <property type="protein sequence ID" value="KKL53764.1"/>
    <property type="molecule type" value="Genomic_DNA"/>
</dbReference>
<name>A0A0F9CWY1_9ZZZZ</name>